<evidence type="ECO:0000256" key="5">
    <source>
        <dbReference type="ARBA" id="ARBA00023163"/>
    </source>
</evidence>
<comment type="caution">
    <text evidence="7">The sequence shown here is derived from an EMBL/GenBank/DDBJ whole genome shotgun (WGS) entry which is preliminary data.</text>
</comment>
<dbReference type="GO" id="GO:0003677">
    <property type="term" value="F:DNA binding"/>
    <property type="evidence" value="ECO:0007669"/>
    <property type="project" value="UniProtKB-KW"/>
</dbReference>
<keyword evidence="3" id="KW-0805">Transcription regulation</keyword>
<evidence type="ECO:0000259" key="6">
    <source>
        <dbReference type="PROSITE" id="PS50931"/>
    </source>
</evidence>
<keyword evidence="2" id="KW-0536">Nodulation</keyword>
<dbReference type="SUPFAM" id="SSF53850">
    <property type="entry name" value="Periplasmic binding protein-like II"/>
    <property type="match status" value="1"/>
</dbReference>
<dbReference type="Gene3D" id="3.40.190.10">
    <property type="entry name" value="Periplasmic binding protein-like II"/>
    <property type="match status" value="2"/>
</dbReference>
<dbReference type="eggNOG" id="COG0583">
    <property type="taxonomic scope" value="Bacteria"/>
</dbReference>
<dbReference type="InterPro" id="IPR005119">
    <property type="entry name" value="LysR_subst-bd"/>
</dbReference>
<evidence type="ECO:0000256" key="3">
    <source>
        <dbReference type="ARBA" id="ARBA00023015"/>
    </source>
</evidence>
<dbReference type="AlphaFoldDB" id="A0A081B9H2"/>
<dbReference type="Gene3D" id="1.10.10.10">
    <property type="entry name" value="Winged helix-like DNA-binding domain superfamily/Winged helix DNA-binding domain"/>
    <property type="match status" value="1"/>
</dbReference>
<feature type="domain" description="HTH lysR-type" evidence="6">
    <location>
        <begin position="6"/>
        <end position="63"/>
    </location>
</feature>
<proteinExistence type="inferred from homology"/>
<accession>A0A081B9H2</accession>
<dbReference type="InterPro" id="IPR037402">
    <property type="entry name" value="YidZ_PBP2"/>
</dbReference>
<gene>
    <name evidence="7" type="ORF">M2A_1189</name>
</gene>
<dbReference type="RefSeq" id="WP_045444453.1">
    <property type="nucleotide sequence ID" value="NZ_BBIO01000005.1"/>
</dbReference>
<evidence type="ECO:0000313" key="8">
    <source>
        <dbReference type="Proteomes" id="UP000028702"/>
    </source>
</evidence>
<dbReference type="InterPro" id="IPR050389">
    <property type="entry name" value="LysR-type_TF"/>
</dbReference>
<dbReference type="EMBL" id="BBIO01000005">
    <property type="protein sequence ID" value="GAK44690.1"/>
    <property type="molecule type" value="Genomic_DNA"/>
</dbReference>
<dbReference type="PANTHER" id="PTHR30118">
    <property type="entry name" value="HTH-TYPE TRANSCRIPTIONAL REGULATOR LEUO-RELATED"/>
    <property type="match status" value="1"/>
</dbReference>
<dbReference type="Pfam" id="PF00126">
    <property type="entry name" value="HTH_1"/>
    <property type="match status" value="1"/>
</dbReference>
<reference evidence="7 8" key="1">
    <citation type="submission" date="2014-07" db="EMBL/GenBank/DDBJ databases">
        <title>Tepidicaulis marinum gen. nov., sp. nov., a novel marine bacterium denitrifying nitrate to nitrous oxide strictly under microaerobic conditions.</title>
        <authorList>
            <person name="Takeuchi M."/>
            <person name="Yamagishi T."/>
            <person name="Kamagata Y."/>
            <person name="Oshima K."/>
            <person name="Hattori M."/>
            <person name="Katayama T."/>
            <person name="Hanada S."/>
            <person name="Tamaki H."/>
            <person name="Marumo K."/>
            <person name="Maeda H."/>
            <person name="Nedachi M."/>
            <person name="Iwasaki W."/>
            <person name="Suwa Y."/>
            <person name="Sakata S."/>
        </authorList>
    </citation>
    <scope>NUCLEOTIDE SEQUENCE [LARGE SCALE GENOMIC DNA]</scope>
    <source>
        <strain evidence="7 8">MA2</strain>
    </source>
</reference>
<name>A0A081B9H2_9HYPH</name>
<keyword evidence="5" id="KW-0804">Transcription</keyword>
<dbReference type="InterPro" id="IPR036390">
    <property type="entry name" value="WH_DNA-bd_sf"/>
</dbReference>
<dbReference type="Pfam" id="PF03466">
    <property type="entry name" value="LysR_substrate"/>
    <property type="match status" value="1"/>
</dbReference>
<dbReference type="STRING" id="1333998.M2A_1189"/>
<evidence type="ECO:0000256" key="1">
    <source>
        <dbReference type="ARBA" id="ARBA00009437"/>
    </source>
</evidence>
<comment type="similarity">
    <text evidence="1">Belongs to the LysR transcriptional regulatory family.</text>
</comment>
<dbReference type="Proteomes" id="UP000028702">
    <property type="component" value="Unassembled WGS sequence"/>
</dbReference>
<dbReference type="PRINTS" id="PR00039">
    <property type="entry name" value="HTHLYSR"/>
</dbReference>
<dbReference type="GO" id="GO:0003700">
    <property type="term" value="F:DNA-binding transcription factor activity"/>
    <property type="evidence" value="ECO:0007669"/>
    <property type="project" value="InterPro"/>
</dbReference>
<keyword evidence="8" id="KW-1185">Reference proteome</keyword>
<keyword evidence="4" id="KW-0238">DNA-binding</keyword>
<evidence type="ECO:0000256" key="2">
    <source>
        <dbReference type="ARBA" id="ARBA00022458"/>
    </source>
</evidence>
<dbReference type="PROSITE" id="PS50931">
    <property type="entry name" value="HTH_LYSR"/>
    <property type="match status" value="1"/>
</dbReference>
<dbReference type="InterPro" id="IPR036388">
    <property type="entry name" value="WH-like_DNA-bd_sf"/>
</dbReference>
<dbReference type="InterPro" id="IPR000847">
    <property type="entry name" value="LysR_HTH_N"/>
</dbReference>
<dbReference type="PANTHER" id="PTHR30118:SF15">
    <property type="entry name" value="TRANSCRIPTIONAL REGULATORY PROTEIN"/>
    <property type="match status" value="1"/>
</dbReference>
<protein>
    <submittedName>
        <fullName evidence="7">LysR family transcriptional regulator</fullName>
    </submittedName>
</protein>
<sequence>MNIRQLDLNLLLVFDAVYKERSISKAAARLDLSQPAVSNALKRLRHFTGDNLFFRAGNAMMPTRTANALAVPVAHALSTVEESFSSLRAFDPAASTRLFKLTINDFLRVTLVPPLTNFLEREAPGIKVEYQARTGTAAAHIDALRRRQTEMSMLPRSAVEGLEEISYLPVTTDGLQLAVRAGHPLLAGPVTKEALAGARYVATNNAPFVRAIVDGAFKAEGIERNITCFVPDTTTIPSIVEMTDLIGVIGQNSLARYQRDHALVKLPAPFTFPQIEAGFVWLREADEDQGLQWLRDKAARILQTALAVHPQDTAPKD</sequence>
<dbReference type="CDD" id="cd08417">
    <property type="entry name" value="PBP2_Nitroaromatics_like"/>
    <property type="match status" value="1"/>
</dbReference>
<evidence type="ECO:0000256" key="4">
    <source>
        <dbReference type="ARBA" id="ARBA00023125"/>
    </source>
</evidence>
<organism evidence="7 8">
    <name type="scientific">Tepidicaulis marinus</name>
    <dbReference type="NCBI Taxonomy" id="1333998"/>
    <lineage>
        <taxon>Bacteria</taxon>
        <taxon>Pseudomonadati</taxon>
        <taxon>Pseudomonadota</taxon>
        <taxon>Alphaproteobacteria</taxon>
        <taxon>Hyphomicrobiales</taxon>
        <taxon>Parvibaculaceae</taxon>
        <taxon>Tepidicaulis</taxon>
    </lineage>
</organism>
<evidence type="ECO:0000313" key="7">
    <source>
        <dbReference type="EMBL" id="GAK44690.1"/>
    </source>
</evidence>
<dbReference type="SUPFAM" id="SSF46785">
    <property type="entry name" value="Winged helix' DNA-binding domain"/>
    <property type="match status" value="1"/>
</dbReference>